<evidence type="ECO:0000256" key="1">
    <source>
        <dbReference type="SAM" id="Coils"/>
    </source>
</evidence>
<accession>A0ABQ1UAF7</accession>
<dbReference type="Pfam" id="PF08241">
    <property type="entry name" value="Methyltransf_11"/>
    <property type="match status" value="1"/>
</dbReference>
<dbReference type="SUPFAM" id="SSF53335">
    <property type="entry name" value="S-adenosyl-L-methionine-dependent methyltransferases"/>
    <property type="match status" value="1"/>
</dbReference>
<evidence type="ECO:0000313" key="3">
    <source>
        <dbReference type="EMBL" id="GGF12643.1"/>
    </source>
</evidence>
<gene>
    <name evidence="3" type="ORF">GCM10008027_41810</name>
</gene>
<keyword evidence="1" id="KW-0175">Coiled coil</keyword>
<evidence type="ECO:0000259" key="2">
    <source>
        <dbReference type="Pfam" id="PF08241"/>
    </source>
</evidence>
<dbReference type="InterPro" id="IPR013216">
    <property type="entry name" value="Methyltransf_11"/>
</dbReference>
<dbReference type="RefSeq" id="WP_188731492.1">
    <property type="nucleotide sequence ID" value="NZ_BMIT01000028.1"/>
</dbReference>
<feature type="domain" description="Methyltransferase type 11" evidence="2">
    <location>
        <begin position="47"/>
        <end position="136"/>
    </location>
</feature>
<dbReference type="CDD" id="cd02440">
    <property type="entry name" value="AdoMet_MTases"/>
    <property type="match status" value="1"/>
</dbReference>
<proteinExistence type="predicted"/>
<name>A0ABQ1UAF7_9GAMM</name>
<dbReference type="InterPro" id="IPR029063">
    <property type="entry name" value="SAM-dependent_MTases_sf"/>
</dbReference>
<feature type="coiled-coil region" evidence="1">
    <location>
        <begin position="230"/>
        <end position="264"/>
    </location>
</feature>
<comment type="caution">
    <text evidence="3">The sequence shown here is derived from an EMBL/GenBank/DDBJ whole genome shotgun (WGS) entry which is preliminary data.</text>
</comment>
<protein>
    <recommendedName>
        <fullName evidence="2">Methyltransferase type 11 domain-containing protein</fullName>
    </recommendedName>
</protein>
<sequence length="294" mass="33423">MSEHWTNYWQQGHLTSFGGGFKTNYEGELKHFWQRFADNIEEHSTILDIGTGNGALIEILQTNHNFKCIGVDKAQINKDHINSVNGDILSGVSAEQLPFKNGQFDHVISQFAIEYTNVNKSIEEVLRVLKSKNNFVFICHHPESVIIKSNQEILDTSIKIKSKLIAHLDNVAKALVEGRNDLIKNNFEFIDAFIFENWGNLNGLKGSNLLAFVDFLKRNQGKEVNFVKALELFKKELELLILRLQELIDAADNLSVIVNKLKESEIELELGHIREDKSAALLACFMYAKTAKHK</sequence>
<evidence type="ECO:0000313" key="4">
    <source>
        <dbReference type="Proteomes" id="UP000638462"/>
    </source>
</evidence>
<keyword evidence="4" id="KW-1185">Reference proteome</keyword>
<dbReference type="EMBL" id="BMIT01000028">
    <property type="protein sequence ID" value="GGF12643.1"/>
    <property type="molecule type" value="Genomic_DNA"/>
</dbReference>
<dbReference type="Proteomes" id="UP000638462">
    <property type="component" value="Unassembled WGS sequence"/>
</dbReference>
<reference evidence="4" key="1">
    <citation type="journal article" date="2019" name="Int. J. Syst. Evol. Microbiol.">
        <title>The Global Catalogue of Microorganisms (GCM) 10K type strain sequencing project: providing services to taxonomists for standard genome sequencing and annotation.</title>
        <authorList>
            <consortium name="The Broad Institute Genomics Platform"/>
            <consortium name="The Broad Institute Genome Sequencing Center for Infectious Disease"/>
            <person name="Wu L."/>
            <person name="Ma J."/>
        </authorList>
    </citation>
    <scope>NUCLEOTIDE SEQUENCE [LARGE SCALE GENOMIC DNA]</scope>
    <source>
        <strain evidence="4">CGMCC 1.15394</strain>
    </source>
</reference>
<dbReference type="Gene3D" id="3.40.50.150">
    <property type="entry name" value="Vaccinia Virus protein VP39"/>
    <property type="match status" value="1"/>
</dbReference>
<organism evidence="3 4">
    <name type="scientific">Pseudoalteromonas gelatinilytica</name>
    <dbReference type="NCBI Taxonomy" id="1703256"/>
    <lineage>
        <taxon>Bacteria</taxon>
        <taxon>Pseudomonadati</taxon>
        <taxon>Pseudomonadota</taxon>
        <taxon>Gammaproteobacteria</taxon>
        <taxon>Alteromonadales</taxon>
        <taxon>Pseudoalteromonadaceae</taxon>
        <taxon>Pseudoalteromonas</taxon>
    </lineage>
</organism>